<keyword evidence="2" id="KW-1185">Reference proteome</keyword>
<dbReference type="EMBL" id="JALLKP010000004">
    <property type="protein sequence ID" value="KAK2195332.1"/>
    <property type="molecule type" value="Genomic_DNA"/>
</dbReference>
<evidence type="ECO:0000313" key="1">
    <source>
        <dbReference type="EMBL" id="KAK2195332.1"/>
    </source>
</evidence>
<dbReference type="KEGG" id="bdw:94337304"/>
<organism evidence="1 2">
    <name type="scientific">Babesia duncani</name>
    <dbReference type="NCBI Taxonomy" id="323732"/>
    <lineage>
        <taxon>Eukaryota</taxon>
        <taxon>Sar</taxon>
        <taxon>Alveolata</taxon>
        <taxon>Apicomplexa</taxon>
        <taxon>Aconoidasida</taxon>
        <taxon>Piroplasmida</taxon>
        <taxon>Babesiidae</taxon>
        <taxon>Babesia</taxon>
    </lineage>
</organism>
<comment type="caution">
    <text evidence="1">The sequence shown here is derived from an EMBL/GenBank/DDBJ whole genome shotgun (WGS) entry which is preliminary data.</text>
</comment>
<dbReference type="AlphaFoldDB" id="A0AAD9PIZ8"/>
<gene>
    <name evidence="1" type="ORF">BdWA1_003007</name>
</gene>
<evidence type="ECO:0008006" key="3">
    <source>
        <dbReference type="Google" id="ProtNLM"/>
    </source>
</evidence>
<protein>
    <recommendedName>
        <fullName evidence="3">RAP domain-containing protein</fullName>
    </recommendedName>
</protein>
<dbReference type="GeneID" id="94337304"/>
<sequence>MFACRNAHKFVKNGPEYTNWHSPEMSIFTKINNRTNALISHPNLGLTLAQGTCYATFPNQCYHCSNDRKQTVATQTEPQRLYGVDLKGLAMSLDKLVHANGAFEMHNVNAIQSRMIHLLDQLDTGNVDIVCNALLNARKLLKDKLKRDAIGNVTHGVLMQLVGTRQIQNLSIGSIATLLELCNEVGILPKPKELRLVYKTIYKALQNTESIKCKIQIFRALLCLQGHLEQANCAGSIALKNASSSRGAPNYILKILARSICQDNCVETLEAVADCFGVFNSDPSPFLCLIQEHASKVSTSTALLILEGLAEWRERPKTTLQDLIHRIEEPMESESALGALVCLYKFNIHHGPIISQAISEIDKVQNVPLLCKTAMSLAFFDKVEACKGILDRLLRFTCIFTLEDWHHFNVAQALVYGSIDQTSHVGDSIPTSKIEARILSTITTVGYKVYSKVQMGPFQIDVAEKVEMQQPPGPLNTLRDPTHDAQLAKRLVKSGIFVLVAPDFKSSFHNQTNAPHHNRLDRTFEQVGPTTTIDTIYWGDFVVVLKFLRRLGCRVAIVDPSRFQALDRCMQREHVSQLLLDAI</sequence>
<dbReference type="RefSeq" id="XP_067802175.1">
    <property type="nucleotide sequence ID" value="XM_067948024.1"/>
</dbReference>
<accession>A0AAD9PIZ8</accession>
<name>A0AAD9PIZ8_9APIC</name>
<evidence type="ECO:0000313" key="2">
    <source>
        <dbReference type="Proteomes" id="UP001214638"/>
    </source>
</evidence>
<proteinExistence type="predicted"/>
<reference evidence="1" key="1">
    <citation type="journal article" date="2023" name="Nat. Microbiol.">
        <title>Babesia duncani multi-omics identifies virulence factors and drug targets.</title>
        <authorList>
            <person name="Singh P."/>
            <person name="Lonardi S."/>
            <person name="Liang Q."/>
            <person name="Vydyam P."/>
            <person name="Khabirova E."/>
            <person name="Fang T."/>
            <person name="Gihaz S."/>
            <person name="Thekkiniath J."/>
            <person name="Munshi M."/>
            <person name="Abel S."/>
            <person name="Ciampossin L."/>
            <person name="Batugedara G."/>
            <person name="Gupta M."/>
            <person name="Lu X.M."/>
            <person name="Lenz T."/>
            <person name="Chakravarty S."/>
            <person name="Cornillot E."/>
            <person name="Hu Y."/>
            <person name="Ma W."/>
            <person name="Gonzalez L.M."/>
            <person name="Sanchez S."/>
            <person name="Estrada K."/>
            <person name="Sanchez-Flores A."/>
            <person name="Montero E."/>
            <person name="Harb O.S."/>
            <person name="Le Roch K.G."/>
            <person name="Mamoun C.B."/>
        </authorList>
    </citation>
    <scope>NUCLEOTIDE SEQUENCE</scope>
    <source>
        <strain evidence="1">WA1</strain>
    </source>
</reference>
<dbReference type="Proteomes" id="UP001214638">
    <property type="component" value="Unassembled WGS sequence"/>
</dbReference>